<dbReference type="AlphaFoldDB" id="A0A8X6J798"/>
<sequence>MLLYTSCDSSIPLLGSMKGLAATVGSVKSASKMRSGDLLVEVNTTKQAEQPLSLQMLANIPVAILPHTNLNFASQSDLYNAPEQEILEGLRNQKVCVVRRINIRCHGHC</sequence>
<gene>
    <name evidence="1" type="ORF">TNCT_154651</name>
</gene>
<evidence type="ECO:0000313" key="1">
    <source>
        <dbReference type="EMBL" id="GFR13313.1"/>
    </source>
</evidence>
<dbReference type="OrthoDB" id="6434843at2759"/>
<protein>
    <submittedName>
        <fullName evidence="1">Uncharacterized protein</fullName>
    </submittedName>
</protein>
<reference evidence="1" key="1">
    <citation type="submission" date="2020-07" db="EMBL/GenBank/DDBJ databases">
        <title>Multicomponent nature underlies the extraordinary mechanical properties of spider dragline silk.</title>
        <authorList>
            <person name="Kono N."/>
            <person name="Nakamura H."/>
            <person name="Mori M."/>
            <person name="Yoshida Y."/>
            <person name="Ohtoshi R."/>
            <person name="Malay A.D."/>
            <person name="Moran D.A.P."/>
            <person name="Tomita M."/>
            <person name="Numata K."/>
            <person name="Arakawa K."/>
        </authorList>
    </citation>
    <scope>NUCLEOTIDE SEQUENCE</scope>
</reference>
<keyword evidence="2" id="KW-1185">Reference proteome</keyword>
<dbReference type="EMBL" id="BMAO01036833">
    <property type="protein sequence ID" value="GFR13313.1"/>
    <property type="molecule type" value="Genomic_DNA"/>
</dbReference>
<accession>A0A8X6J798</accession>
<dbReference type="Proteomes" id="UP000887116">
    <property type="component" value="Unassembled WGS sequence"/>
</dbReference>
<comment type="caution">
    <text evidence="1">The sequence shown here is derived from an EMBL/GenBank/DDBJ whole genome shotgun (WGS) entry which is preliminary data.</text>
</comment>
<organism evidence="1 2">
    <name type="scientific">Trichonephila clavata</name>
    <name type="common">Joro spider</name>
    <name type="synonym">Nephila clavata</name>
    <dbReference type="NCBI Taxonomy" id="2740835"/>
    <lineage>
        <taxon>Eukaryota</taxon>
        <taxon>Metazoa</taxon>
        <taxon>Ecdysozoa</taxon>
        <taxon>Arthropoda</taxon>
        <taxon>Chelicerata</taxon>
        <taxon>Arachnida</taxon>
        <taxon>Araneae</taxon>
        <taxon>Araneomorphae</taxon>
        <taxon>Entelegynae</taxon>
        <taxon>Araneoidea</taxon>
        <taxon>Nephilidae</taxon>
        <taxon>Trichonephila</taxon>
    </lineage>
</organism>
<name>A0A8X6J798_TRICU</name>
<evidence type="ECO:0000313" key="2">
    <source>
        <dbReference type="Proteomes" id="UP000887116"/>
    </source>
</evidence>
<proteinExistence type="predicted"/>